<dbReference type="PROSITE" id="PS50925">
    <property type="entry name" value="BLUF"/>
    <property type="match status" value="1"/>
</dbReference>
<reference evidence="3" key="1">
    <citation type="submission" date="2016-09" db="EMBL/GenBank/DDBJ databases">
        <authorList>
            <person name="Varghese N."/>
            <person name="Submissions S."/>
        </authorList>
    </citation>
    <scope>NUCLEOTIDE SEQUENCE [LARGE SCALE GENOMIC DNA]</scope>
    <source>
        <strain evidence="3">ANC 4667</strain>
    </source>
</reference>
<dbReference type="InterPro" id="IPR036046">
    <property type="entry name" value="Acylphosphatase-like_dom_sf"/>
</dbReference>
<dbReference type="RefSeq" id="WP_092820926.1">
    <property type="nucleotide sequence ID" value="NZ_BAABKJ010000012.1"/>
</dbReference>
<accession>A0A1G6PU42</accession>
<organism evidence="2 3">
    <name type="scientific">Acinetobacter kookii</name>
    <dbReference type="NCBI Taxonomy" id="1226327"/>
    <lineage>
        <taxon>Bacteria</taxon>
        <taxon>Pseudomonadati</taxon>
        <taxon>Pseudomonadota</taxon>
        <taxon>Gammaproteobacteria</taxon>
        <taxon>Moraxellales</taxon>
        <taxon>Moraxellaceae</taxon>
        <taxon>Acinetobacter</taxon>
    </lineage>
</organism>
<dbReference type="GO" id="GO:0009882">
    <property type="term" value="F:blue light photoreceptor activity"/>
    <property type="evidence" value="ECO:0007669"/>
    <property type="project" value="InterPro"/>
</dbReference>
<dbReference type="Proteomes" id="UP000243468">
    <property type="component" value="Unassembled WGS sequence"/>
</dbReference>
<dbReference type="GO" id="GO:0071949">
    <property type="term" value="F:FAD binding"/>
    <property type="evidence" value="ECO:0007669"/>
    <property type="project" value="InterPro"/>
</dbReference>
<dbReference type="Pfam" id="PF04940">
    <property type="entry name" value="BLUF"/>
    <property type="match status" value="1"/>
</dbReference>
<gene>
    <name evidence="2" type="ORF">SAMN05421732_11510</name>
</gene>
<name>A0A1G6PU42_9GAMM</name>
<dbReference type="SUPFAM" id="SSF54975">
    <property type="entry name" value="Acylphosphatase/BLUF domain-like"/>
    <property type="match status" value="1"/>
</dbReference>
<dbReference type="AlphaFoldDB" id="A0A1G6PU42"/>
<proteinExistence type="predicted"/>
<protein>
    <submittedName>
        <fullName evidence="2">Sensors of blue-light using FAD</fullName>
    </submittedName>
</protein>
<dbReference type="SMART" id="SM01034">
    <property type="entry name" value="BLUF"/>
    <property type="match status" value="1"/>
</dbReference>
<keyword evidence="3" id="KW-1185">Reference proteome</keyword>
<dbReference type="OrthoDB" id="557705at2"/>
<evidence type="ECO:0000259" key="1">
    <source>
        <dbReference type="PROSITE" id="PS50925"/>
    </source>
</evidence>
<dbReference type="Gene3D" id="3.30.70.100">
    <property type="match status" value="1"/>
</dbReference>
<dbReference type="STRING" id="1226327.SAMN05421732_11510"/>
<dbReference type="EMBL" id="FMYO01000015">
    <property type="protein sequence ID" value="SDC83036.1"/>
    <property type="molecule type" value="Genomic_DNA"/>
</dbReference>
<feature type="domain" description="BLUF" evidence="1">
    <location>
        <begin position="2"/>
        <end position="95"/>
    </location>
</feature>
<evidence type="ECO:0000313" key="3">
    <source>
        <dbReference type="Proteomes" id="UP000243468"/>
    </source>
</evidence>
<sequence length="157" mass="18572">MLIQLCYASSRVESGNDLLQDLSDILATARSFNQAHDIYGVLYYAEGIYFQCLEGEKQQLEGLFSKISQDARHHQIQRFPDHRIEQIHFKKWSMKYVNQHGKISRLFKAIGLEKFQPHQLHAEQMSKFLRLLLKMEEARHEVQPRTGLTKRGYQNYF</sequence>
<dbReference type="InterPro" id="IPR007024">
    <property type="entry name" value="BLUF_domain"/>
</dbReference>
<evidence type="ECO:0000313" key="2">
    <source>
        <dbReference type="EMBL" id="SDC83036.1"/>
    </source>
</evidence>